<comment type="caution">
    <text evidence="5">The sequence shown here is derived from an EMBL/GenBank/DDBJ whole genome shotgun (WGS) entry which is preliminary data.</text>
</comment>
<feature type="domain" description="Alginate lyase" evidence="4">
    <location>
        <begin position="52"/>
        <end position="288"/>
    </location>
</feature>
<dbReference type="Proteomes" id="UP000538666">
    <property type="component" value="Unassembled WGS sequence"/>
</dbReference>
<organism evidence="5 6">
    <name type="scientific">Silvibacterium bohemicum</name>
    <dbReference type="NCBI Taxonomy" id="1577686"/>
    <lineage>
        <taxon>Bacteria</taxon>
        <taxon>Pseudomonadati</taxon>
        <taxon>Acidobacteriota</taxon>
        <taxon>Terriglobia</taxon>
        <taxon>Terriglobales</taxon>
        <taxon>Acidobacteriaceae</taxon>
        <taxon>Silvibacterium</taxon>
    </lineage>
</organism>
<reference evidence="5 6" key="1">
    <citation type="submission" date="2020-08" db="EMBL/GenBank/DDBJ databases">
        <title>Genomic Encyclopedia of Type Strains, Phase IV (KMG-IV): sequencing the most valuable type-strain genomes for metagenomic binning, comparative biology and taxonomic classification.</title>
        <authorList>
            <person name="Goeker M."/>
        </authorList>
    </citation>
    <scope>NUCLEOTIDE SEQUENCE [LARGE SCALE GENOMIC DNA]</scope>
    <source>
        <strain evidence="5 6">DSM 103733</strain>
    </source>
</reference>
<evidence type="ECO:0000256" key="1">
    <source>
        <dbReference type="ARBA" id="ARBA00022729"/>
    </source>
</evidence>
<keyword evidence="1 3" id="KW-0732">Signal</keyword>
<accession>A0A841K5D5</accession>
<keyword evidence="6" id="KW-1185">Reference proteome</keyword>
<proteinExistence type="predicted"/>
<dbReference type="Gene3D" id="1.50.10.100">
    <property type="entry name" value="Chondroitin AC/alginate lyase"/>
    <property type="match status" value="1"/>
</dbReference>
<dbReference type="Pfam" id="PF05426">
    <property type="entry name" value="Alginate_lyase"/>
    <property type="match status" value="1"/>
</dbReference>
<feature type="signal peptide" evidence="3">
    <location>
        <begin position="1"/>
        <end position="19"/>
    </location>
</feature>
<gene>
    <name evidence="5" type="ORF">HNQ77_004323</name>
</gene>
<evidence type="ECO:0000256" key="3">
    <source>
        <dbReference type="SAM" id="SignalP"/>
    </source>
</evidence>
<sequence length="555" mass="60178">MRKLPVLLSLVLFTAAANAQKLRSAWDDVKVNATDAPYTCPAPPAFANTLSAEGYYTDEQYSVIDPAKLAAFNAASEGLSHLGQYAGLAADNYLAKGSKAAAACVYTLLDAAAKADAWDGKMPQINGVYLQNWMLSGAAIPYLKVRNSGVGTPQQDAEIQRWFARVSSRVQDYFDVQWTHPGSDAYNNHLYWAGLAVAAQGVAGNNRDAFLWGVAACRQGIESIKPDGSLAAEMNRAGMALHYQLYALGPLIMLAELGEANGIDMYGMSGGAIHRLVKFDEAALADPSIIAKRTGAKQEVDDPPSGLDIGWAVPYVKRFPDPQLSAMIAKAPWVRFWQWGGAPPEPQIPPPSPTPEQAAFEADLRSRVRAAMEAQFPSEKSRFAAFLGSWCGQGDPAVHASIVDSGAYLTLTNENGDASLGRAYGKDNIAAPGWESVTGILNQDRSQIDWSNVTFWERCERVKERPGSASLNLSGKWYAGSDRTQPCSIRQQNRAIHIACGKWGNASGQVDHQGKLSTDWSGKPIAGLVTIDGDHINWDNQTYWTRSSVYRTSNR</sequence>
<dbReference type="GO" id="GO:0042597">
    <property type="term" value="C:periplasmic space"/>
    <property type="evidence" value="ECO:0007669"/>
    <property type="project" value="InterPro"/>
</dbReference>
<evidence type="ECO:0000313" key="5">
    <source>
        <dbReference type="EMBL" id="MBB6146351.1"/>
    </source>
</evidence>
<dbReference type="EMBL" id="JACHEK010000009">
    <property type="protein sequence ID" value="MBB6146351.1"/>
    <property type="molecule type" value="Genomic_DNA"/>
</dbReference>
<evidence type="ECO:0000259" key="4">
    <source>
        <dbReference type="Pfam" id="PF05426"/>
    </source>
</evidence>
<dbReference type="InterPro" id="IPR008929">
    <property type="entry name" value="Chondroitin_lyas"/>
</dbReference>
<dbReference type="SUPFAM" id="SSF48230">
    <property type="entry name" value="Chondroitin AC/alginate lyase"/>
    <property type="match status" value="1"/>
</dbReference>
<dbReference type="RefSeq" id="WP_184085142.1">
    <property type="nucleotide sequence ID" value="NZ_JACHEK010000009.1"/>
</dbReference>
<feature type="chain" id="PRO_5032803930" description="Alginate lyase domain-containing protein" evidence="3">
    <location>
        <begin position="20"/>
        <end position="555"/>
    </location>
</feature>
<dbReference type="AlphaFoldDB" id="A0A841K5D5"/>
<evidence type="ECO:0000313" key="6">
    <source>
        <dbReference type="Proteomes" id="UP000538666"/>
    </source>
</evidence>
<evidence type="ECO:0000256" key="2">
    <source>
        <dbReference type="ARBA" id="ARBA00023239"/>
    </source>
</evidence>
<keyword evidence="2" id="KW-0456">Lyase</keyword>
<name>A0A841K5D5_9BACT</name>
<dbReference type="GO" id="GO:0016829">
    <property type="term" value="F:lyase activity"/>
    <property type="evidence" value="ECO:0007669"/>
    <property type="project" value="UniProtKB-KW"/>
</dbReference>
<protein>
    <recommendedName>
        <fullName evidence="4">Alginate lyase domain-containing protein</fullName>
    </recommendedName>
</protein>
<dbReference type="InterPro" id="IPR008397">
    <property type="entry name" value="Alginate_lyase_dom"/>
</dbReference>